<dbReference type="Proteomes" id="UP000236318">
    <property type="component" value="Unassembled WGS sequence"/>
</dbReference>
<evidence type="ECO:0000256" key="1">
    <source>
        <dbReference type="ARBA" id="ARBA00010652"/>
    </source>
</evidence>
<evidence type="ECO:0000313" key="5">
    <source>
        <dbReference type="Proteomes" id="UP000236318"/>
    </source>
</evidence>
<dbReference type="InterPro" id="IPR000030">
    <property type="entry name" value="PPE_dom"/>
</dbReference>
<dbReference type="OrthoDB" id="4772941at2"/>
<dbReference type="Pfam" id="PF00823">
    <property type="entry name" value="PPE"/>
    <property type="match status" value="1"/>
</dbReference>
<reference evidence="4" key="1">
    <citation type="submission" date="2018-01" db="EMBL/GenBank/DDBJ databases">
        <authorList>
            <consortium name="Urmite Genomes"/>
        </authorList>
    </citation>
    <scope>NUCLEOTIDE SEQUENCE [LARGE SCALE GENOMIC DNA]</scope>
    <source>
        <strain evidence="4">AFP003</strain>
    </source>
</reference>
<protein>
    <submittedName>
        <fullName evidence="4">PPE family protein</fullName>
    </submittedName>
</protein>
<organism evidence="4 5">
    <name type="scientific">Mycobacterium ahvazicum</name>
    <dbReference type="NCBI Taxonomy" id="1964395"/>
    <lineage>
        <taxon>Bacteria</taxon>
        <taxon>Bacillati</taxon>
        <taxon>Actinomycetota</taxon>
        <taxon>Actinomycetes</taxon>
        <taxon>Mycobacteriales</taxon>
        <taxon>Mycobacteriaceae</taxon>
        <taxon>Mycobacterium</taxon>
        <taxon>Mycobacterium simiae complex</taxon>
    </lineage>
</organism>
<dbReference type="GO" id="GO:0052572">
    <property type="term" value="P:response to host immune response"/>
    <property type="evidence" value="ECO:0007669"/>
    <property type="project" value="TreeGrafter"/>
</dbReference>
<feature type="region of interest" description="Disordered" evidence="2">
    <location>
        <begin position="395"/>
        <end position="414"/>
    </location>
</feature>
<feature type="compositionally biased region" description="Basic and acidic residues" evidence="2">
    <location>
        <begin position="401"/>
        <end position="414"/>
    </location>
</feature>
<evidence type="ECO:0000259" key="3">
    <source>
        <dbReference type="Pfam" id="PF00823"/>
    </source>
</evidence>
<dbReference type="AlphaFoldDB" id="A0A2K4YIS9"/>
<gene>
    <name evidence="4" type="ORF">MAAFP003_5399</name>
</gene>
<evidence type="ECO:0000256" key="2">
    <source>
        <dbReference type="SAM" id="MobiDB-lite"/>
    </source>
</evidence>
<comment type="caution">
    <text evidence="4">The sequence shown here is derived from an EMBL/GenBank/DDBJ whole genome shotgun (WGS) entry which is preliminary data.</text>
</comment>
<dbReference type="EMBL" id="FXEG02000005">
    <property type="protein sequence ID" value="SOX56691.1"/>
    <property type="molecule type" value="Genomic_DNA"/>
</dbReference>
<dbReference type="PANTHER" id="PTHR46766:SF1">
    <property type="entry name" value="GLUTAMINE-RICH PROTEIN 2"/>
    <property type="match status" value="1"/>
</dbReference>
<evidence type="ECO:0000313" key="4">
    <source>
        <dbReference type="EMBL" id="SOX56691.1"/>
    </source>
</evidence>
<dbReference type="PANTHER" id="PTHR46766">
    <property type="entry name" value="GLUTAMINE-RICH PROTEIN 2"/>
    <property type="match status" value="1"/>
</dbReference>
<dbReference type="SUPFAM" id="SSF140459">
    <property type="entry name" value="PE/PPE dimer-like"/>
    <property type="match status" value="1"/>
</dbReference>
<name>A0A2K4YIS9_9MYCO</name>
<dbReference type="InterPro" id="IPR038332">
    <property type="entry name" value="PPE_sf"/>
</dbReference>
<keyword evidence="5" id="KW-1185">Reference proteome</keyword>
<dbReference type="Gene3D" id="1.20.1260.20">
    <property type="entry name" value="PPE superfamily"/>
    <property type="match status" value="1"/>
</dbReference>
<accession>A0A2K4YIS9</accession>
<dbReference type="RefSeq" id="WP_096290658.1">
    <property type="nucleotide sequence ID" value="NZ_FXEG02000005.1"/>
</dbReference>
<feature type="domain" description="PPE" evidence="3">
    <location>
        <begin position="3"/>
        <end position="161"/>
    </location>
</feature>
<sequence>MLWHAMPPELNTARLMAGAGPSPMLQAAAGWEALAASLEAEAAELAASMTALSGAWTGTGSERATAAAARMVTWLQTAAAAAQKRGMQAAAQAAAYVKALGMTPSLPEIATNHITHTVLTATNFLGINTMPIGFNEADYFVRMWNQAGGVMDVYAAETAANTVFEPLPEMSPILAPGMDAAAEAEAQAGAAALLNSLSDEAADPGSLGSSTLLQAAKDAAGDDDLTPTPSGVNQVSQLMNGLGQLSGPMQQLMQPLQQLTSMAGQSGGMGSSTLGDLTVGGGKVGGELGKGGAQMGLIGAPPLSSHPLLGGSGPSVGMGLMHAEQLPGSGLSGPRTSMMSQLLDKPGAVVAPAGAGAGSTAGTGAAPLGAGAGAQSSAGSRAGMAAPVALAREEEEGTNLHYDELHGIDDGDDW</sequence>
<proteinExistence type="inferred from homology"/>
<comment type="similarity">
    <text evidence="1">Belongs to the mycobacterial PPE family.</text>
</comment>